<evidence type="ECO:0000256" key="5">
    <source>
        <dbReference type="ARBA" id="ARBA00022725"/>
    </source>
</evidence>
<dbReference type="PANTHER" id="PTHR21137:SF35">
    <property type="entry name" value="ODORANT RECEPTOR 19A-RELATED"/>
    <property type="match status" value="1"/>
</dbReference>
<dbReference type="InterPro" id="IPR004117">
    <property type="entry name" value="7tm6_olfct_rcpt"/>
</dbReference>
<evidence type="ECO:0000313" key="11">
    <source>
        <dbReference type="EMBL" id="KAF7265516.1"/>
    </source>
</evidence>
<comment type="subcellular location">
    <subcellularLocation>
        <location evidence="1 10">Cell membrane</location>
        <topology evidence="1 10">Multi-pass membrane protein</topology>
    </subcellularLocation>
</comment>
<evidence type="ECO:0000256" key="7">
    <source>
        <dbReference type="ARBA" id="ARBA00023136"/>
    </source>
</evidence>
<keyword evidence="9 10" id="KW-0807">Transducer</keyword>
<evidence type="ECO:0000313" key="12">
    <source>
        <dbReference type="Proteomes" id="UP000625711"/>
    </source>
</evidence>
<name>A0A834M2S9_RHYFE</name>
<keyword evidence="12" id="KW-1185">Reference proteome</keyword>
<comment type="similarity">
    <text evidence="10">Belongs to the insect chemoreceptor superfamily. Heteromeric odorant receptor channel (TC 1.A.69) family.</text>
</comment>
<protein>
    <recommendedName>
        <fullName evidence="10">Odorant receptor</fullName>
    </recommendedName>
</protein>
<accession>A0A834M2S9</accession>
<feature type="transmembrane region" description="Helical" evidence="10">
    <location>
        <begin position="128"/>
        <end position="148"/>
    </location>
</feature>
<comment type="caution">
    <text evidence="11">The sequence shown here is derived from an EMBL/GenBank/DDBJ whole genome shotgun (WGS) entry which is preliminary data.</text>
</comment>
<sequence length="384" mass="44512">MYEPKKGEMFYSTLTSLRWFYLYPSKKDSENWKLYAIKAVIVRIITSFGFIECWLHLIMSIIENAPVNLAEDIEGITGYGNSVFVCCMFQYMCTDWSTFFKDLTDVIRFGKPPEYDNAVKKTNLFSSLYYVFTTVSVILYGIVSFFDTKQCKLMNERKGTHEICDAVTPLWWPSAYMNPWVKAFITAYLLLSCEYYLPASGVVSVIVWESTILIEAKINHLKVLFKDCLNDDDPTRKREKLNFCIRYHLEIYRLCDEINRLSKWIIGQLSFAAAIVIGCIANQMIKQYSVGSMFHLVGYTIVVFLACHTGQIIKNKTYDIQDALYESKWIDVDREMARDVQFVILRCQTPAVLKAIPLGTFDYSVWIVILKTSYSYVTLLTKQA</sequence>
<dbReference type="GO" id="GO:0005886">
    <property type="term" value="C:plasma membrane"/>
    <property type="evidence" value="ECO:0007669"/>
    <property type="project" value="UniProtKB-SubCell"/>
</dbReference>
<dbReference type="Proteomes" id="UP000625711">
    <property type="component" value="Unassembled WGS sequence"/>
</dbReference>
<evidence type="ECO:0000256" key="6">
    <source>
        <dbReference type="ARBA" id="ARBA00022989"/>
    </source>
</evidence>
<keyword evidence="6 10" id="KW-1133">Transmembrane helix</keyword>
<feature type="transmembrane region" description="Helical" evidence="10">
    <location>
        <begin position="264"/>
        <end position="284"/>
    </location>
</feature>
<keyword evidence="3 10" id="KW-0716">Sensory transduction</keyword>
<evidence type="ECO:0000256" key="1">
    <source>
        <dbReference type="ARBA" id="ARBA00004651"/>
    </source>
</evidence>
<dbReference type="AlphaFoldDB" id="A0A834M2S9"/>
<dbReference type="GO" id="GO:0007165">
    <property type="term" value="P:signal transduction"/>
    <property type="evidence" value="ECO:0007669"/>
    <property type="project" value="UniProtKB-KW"/>
</dbReference>
<proteinExistence type="inferred from homology"/>
<dbReference type="GO" id="GO:0005549">
    <property type="term" value="F:odorant binding"/>
    <property type="evidence" value="ECO:0007669"/>
    <property type="project" value="InterPro"/>
</dbReference>
<comment type="caution">
    <text evidence="10">Lacks conserved residue(s) required for the propagation of feature annotation.</text>
</comment>
<evidence type="ECO:0000256" key="4">
    <source>
        <dbReference type="ARBA" id="ARBA00022692"/>
    </source>
</evidence>
<dbReference type="Pfam" id="PF02949">
    <property type="entry name" value="7tm_6"/>
    <property type="match status" value="1"/>
</dbReference>
<keyword evidence="8 10" id="KW-0675">Receptor</keyword>
<keyword evidence="2" id="KW-1003">Cell membrane</keyword>
<reference evidence="11" key="1">
    <citation type="submission" date="2020-08" db="EMBL/GenBank/DDBJ databases">
        <title>Genome sequencing and assembly of the red palm weevil Rhynchophorus ferrugineus.</title>
        <authorList>
            <person name="Dias G.B."/>
            <person name="Bergman C.M."/>
            <person name="Manee M."/>
        </authorList>
    </citation>
    <scope>NUCLEOTIDE SEQUENCE</scope>
    <source>
        <strain evidence="11">AA-2017</strain>
        <tissue evidence="11">Whole larva</tissue>
    </source>
</reference>
<dbReference type="PANTHER" id="PTHR21137">
    <property type="entry name" value="ODORANT RECEPTOR"/>
    <property type="match status" value="1"/>
</dbReference>
<dbReference type="OrthoDB" id="6746749at2759"/>
<keyword evidence="7 10" id="KW-0472">Membrane</keyword>
<organism evidence="11 12">
    <name type="scientific">Rhynchophorus ferrugineus</name>
    <name type="common">Red palm weevil</name>
    <name type="synonym">Curculio ferrugineus</name>
    <dbReference type="NCBI Taxonomy" id="354439"/>
    <lineage>
        <taxon>Eukaryota</taxon>
        <taxon>Metazoa</taxon>
        <taxon>Ecdysozoa</taxon>
        <taxon>Arthropoda</taxon>
        <taxon>Hexapoda</taxon>
        <taxon>Insecta</taxon>
        <taxon>Pterygota</taxon>
        <taxon>Neoptera</taxon>
        <taxon>Endopterygota</taxon>
        <taxon>Coleoptera</taxon>
        <taxon>Polyphaga</taxon>
        <taxon>Cucujiformia</taxon>
        <taxon>Curculionidae</taxon>
        <taxon>Dryophthorinae</taxon>
        <taxon>Rhynchophorus</taxon>
    </lineage>
</organism>
<evidence type="ECO:0000256" key="8">
    <source>
        <dbReference type="ARBA" id="ARBA00023170"/>
    </source>
</evidence>
<evidence type="ECO:0000256" key="3">
    <source>
        <dbReference type="ARBA" id="ARBA00022606"/>
    </source>
</evidence>
<feature type="transmembrane region" description="Helical" evidence="10">
    <location>
        <begin position="290"/>
        <end position="307"/>
    </location>
</feature>
<gene>
    <name evidence="11" type="ORF">GWI33_021089</name>
</gene>
<dbReference type="EMBL" id="JAACXV010014611">
    <property type="protein sequence ID" value="KAF7265516.1"/>
    <property type="molecule type" value="Genomic_DNA"/>
</dbReference>
<evidence type="ECO:0000256" key="9">
    <source>
        <dbReference type="ARBA" id="ARBA00023224"/>
    </source>
</evidence>
<evidence type="ECO:0000256" key="2">
    <source>
        <dbReference type="ARBA" id="ARBA00022475"/>
    </source>
</evidence>
<evidence type="ECO:0000256" key="10">
    <source>
        <dbReference type="RuleBase" id="RU351113"/>
    </source>
</evidence>
<keyword evidence="4 10" id="KW-0812">Transmembrane</keyword>
<feature type="transmembrane region" description="Helical" evidence="10">
    <location>
        <begin position="40"/>
        <end position="62"/>
    </location>
</feature>
<dbReference type="GO" id="GO:0004984">
    <property type="term" value="F:olfactory receptor activity"/>
    <property type="evidence" value="ECO:0007669"/>
    <property type="project" value="InterPro"/>
</dbReference>
<keyword evidence="5 10" id="KW-0552">Olfaction</keyword>